<reference evidence="3" key="2">
    <citation type="submission" date="2021-05" db="UniProtKB">
        <authorList>
            <consortium name="EnsemblPlants"/>
        </authorList>
    </citation>
    <scope>IDENTIFICATION</scope>
    <source>
        <strain evidence="3">subsp. malaccensis</strain>
    </source>
</reference>
<feature type="domain" description="Thioredoxin" evidence="1">
    <location>
        <begin position="3"/>
        <end position="119"/>
    </location>
</feature>
<dbReference type="InterPro" id="IPR017937">
    <property type="entry name" value="Thioredoxin_CS"/>
</dbReference>
<proteinExistence type="predicted"/>
<evidence type="ECO:0000313" key="4">
    <source>
        <dbReference type="Proteomes" id="UP000012960"/>
    </source>
</evidence>
<name>A0A804KI57_MUSAM</name>
<dbReference type="Gramene" id="Ma09_t10580.1">
    <property type="protein sequence ID" value="Ma09_p10580.1"/>
    <property type="gene ID" value="Ma09_g10580"/>
</dbReference>
<dbReference type="PROSITE" id="PS00194">
    <property type="entry name" value="THIOREDOXIN_1"/>
    <property type="match status" value="1"/>
</dbReference>
<dbReference type="InterPro" id="IPR013766">
    <property type="entry name" value="Thioredoxin_domain"/>
</dbReference>
<accession>A0A804KI57</accession>
<dbReference type="SUPFAM" id="SSF52833">
    <property type="entry name" value="Thioredoxin-like"/>
    <property type="match status" value="1"/>
</dbReference>
<organism evidence="3 4">
    <name type="scientific">Musa acuminata subsp. malaccensis</name>
    <name type="common">Wild banana</name>
    <name type="synonym">Musa malaccensis</name>
    <dbReference type="NCBI Taxonomy" id="214687"/>
    <lineage>
        <taxon>Eukaryota</taxon>
        <taxon>Viridiplantae</taxon>
        <taxon>Streptophyta</taxon>
        <taxon>Embryophyta</taxon>
        <taxon>Tracheophyta</taxon>
        <taxon>Spermatophyta</taxon>
        <taxon>Magnoliopsida</taxon>
        <taxon>Liliopsida</taxon>
        <taxon>Zingiberales</taxon>
        <taxon>Musaceae</taxon>
        <taxon>Musa</taxon>
    </lineage>
</organism>
<dbReference type="Gene3D" id="3.40.30.10">
    <property type="entry name" value="Glutaredoxin"/>
    <property type="match status" value="1"/>
</dbReference>
<dbReference type="AlphaFoldDB" id="A0A804KI57"/>
<dbReference type="EMBL" id="HG996474">
    <property type="protein sequence ID" value="CAG1834806.1"/>
    <property type="molecule type" value="Genomic_DNA"/>
</dbReference>
<protein>
    <submittedName>
        <fullName evidence="2">(wild Malaysian banana) hypothetical protein</fullName>
    </submittedName>
</protein>
<dbReference type="InterPro" id="IPR036249">
    <property type="entry name" value="Thioredoxin-like_sf"/>
</dbReference>
<reference evidence="2" key="1">
    <citation type="submission" date="2021-03" db="EMBL/GenBank/DDBJ databases">
        <authorList>
            <consortium name="Genoscope - CEA"/>
            <person name="William W."/>
        </authorList>
    </citation>
    <scope>NUCLEOTIDE SEQUENCE</scope>
    <source>
        <strain evidence="2">Doubled-haploid Pahang</strain>
    </source>
</reference>
<dbReference type="CDD" id="cd02947">
    <property type="entry name" value="TRX_family"/>
    <property type="match status" value="1"/>
</dbReference>
<sequence>MGNLFSRTSSGLVITIHSKGKWNQHWQSHLASNKLMVIDFSSSNCGPCRFIKPEINAMAARYTEIEFVKIDVDKLMEVAEKWDVEVVPTFVLVKRGKEVGRVVGADKKELEETIQQQQQHQQRY</sequence>
<dbReference type="InterPro" id="IPR050620">
    <property type="entry name" value="Thioredoxin_H-type-like"/>
</dbReference>
<evidence type="ECO:0000313" key="2">
    <source>
        <dbReference type="EMBL" id="CAG1834806.1"/>
    </source>
</evidence>
<dbReference type="PANTHER" id="PTHR10438">
    <property type="entry name" value="THIOREDOXIN"/>
    <property type="match status" value="1"/>
</dbReference>
<dbReference type="OMA" id="HAMADKF"/>
<dbReference type="Proteomes" id="UP000012960">
    <property type="component" value="Unplaced"/>
</dbReference>
<dbReference type="PANTHER" id="PTHR10438:SF463">
    <property type="entry name" value="THIOREDOXIN"/>
    <property type="match status" value="1"/>
</dbReference>
<dbReference type="EnsemblPlants" id="Ma09_t10580.1">
    <property type="protein sequence ID" value="Ma09_p10580.1"/>
    <property type="gene ID" value="Ma09_g10580"/>
</dbReference>
<dbReference type="OrthoDB" id="10263751at2759"/>
<dbReference type="PROSITE" id="PS51352">
    <property type="entry name" value="THIOREDOXIN_2"/>
    <property type="match status" value="1"/>
</dbReference>
<evidence type="ECO:0000259" key="1">
    <source>
        <dbReference type="PROSITE" id="PS51352"/>
    </source>
</evidence>
<dbReference type="Pfam" id="PF00085">
    <property type="entry name" value="Thioredoxin"/>
    <property type="match status" value="1"/>
</dbReference>
<keyword evidence="4" id="KW-1185">Reference proteome</keyword>
<evidence type="ECO:0000313" key="3">
    <source>
        <dbReference type="EnsemblPlants" id="Ma09_p10580.1"/>
    </source>
</evidence>
<gene>
    <name evidence="2" type="ORF">GSMUA_229110.1</name>
</gene>